<sequence length="196" mass="21195">MTAILYPVAVDAGQAFAAPKGRAARERDAVAVAGEQVAFVTELMGPLYATREAALDALAGRVEDDRPGRAASLPPEDRVVQLVEQVAPKAGKRSHAPAPVKPTFEDGRRWPAPAPPPATVWRAMISYWRIGAAPMRHAGDAQARQARRKGGEDIDRDTLRALTRQPLLAVKPQQPLDIGLFETRLPEAPHIVVPDE</sequence>
<evidence type="ECO:0000313" key="2">
    <source>
        <dbReference type="EMBL" id="MBB3890795.1"/>
    </source>
</evidence>
<dbReference type="Proteomes" id="UP000530564">
    <property type="component" value="Unassembled WGS sequence"/>
</dbReference>
<proteinExistence type="predicted"/>
<organism evidence="2 3">
    <name type="scientific">Phenylobacterium haematophilum</name>
    <dbReference type="NCBI Taxonomy" id="98513"/>
    <lineage>
        <taxon>Bacteria</taxon>
        <taxon>Pseudomonadati</taxon>
        <taxon>Pseudomonadota</taxon>
        <taxon>Alphaproteobacteria</taxon>
        <taxon>Caulobacterales</taxon>
        <taxon>Caulobacteraceae</taxon>
        <taxon>Phenylobacterium</taxon>
    </lineage>
</organism>
<evidence type="ECO:0000256" key="1">
    <source>
        <dbReference type="SAM" id="MobiDB-lite"/>
    </source>
</evidence>
<keyword evidence="3" id="KW-1185">Reference proteome</keyword>
<dbReference type="AlphaFoldDB" id="A0A839ZWA2"/>
<protein>
    <submittedName>
        <fullName evidence="2">Uncharacterized protein</fullName>
    </submittedName>
</protein>
<evidence type="ECO:0000313" key="3">
    <source>
        <dbReference type="Proteomes" id="UP000530564"/>
    </source>
</evidence>
<feature type="region of interest" description="Disordered" evidence="1">
    <location>
        <begin position="88"/>
        <end position="111"/>
    </location>
</feature>
<accession>A0A839ZWA2</accession>
<gene>
    <name evidence="2" type="ORF">GGQ61_001512</name>
</gene>
<comment type="caution">
    <text evidence="2">The sequence shown here is derived from an EMBL/GenBank/DDBJ whole genome shotgun (WGS) entry which is preliminary data.</text>
</comment>
<dbReference type="RefSeq" id="WP_183771197.1">
    <property type="nucleotide sequence ID" value="NZ_JACIDK010000002.1"/>
</dbReference>
<name>A0A839ZWA2_9CAUL</name>
<reference evidence="2 3" key="1">
    <citation type="submission" date="2020-08" db="EMBL/GenBank/DDBJ databases">
        <title>Genomic Encyclopedia of Type Strains, Phase IV (KMG-IV): sequencing the most valuable type-strain genomes for metagenomic binning, comparative biology and taxonomic classification.</title>
        <authorList>
            <person name="Goeker M."/>
        </authorList>
    </citation>
    <scope>NUCLEOTIDE SEQUENCE [LARGE SCALE GENOMIC DNA]</scope>
    <source>
        <strain evidence="2 3">DSM 21793</strain>
    </source>
</reference>
<dbReference type="EMBL" id="JACIDK010000002">
    <property type="protein sequence ID" value="MBB3890795.1"/>
    <property type="molecule type" value="Genomic_DNA"/>
</dbReference>